<dbReference type="AlphaFoldDB" id="A0A1D6LCP2"/>
<protein>
    <submittedName>
        <fullName evidence="1">Rhodanese-like domain-containing protein 8 chloroplastic</fullName>
    </submittedName>
</protein>
<dbReference type="PANTHER" id="PTHR43268">
    <property type="entry name" value="THIOSULFATE SULFURTRANSFERASE/RHODANESE-LIKE DOMAIN-CONTAINING PROTEIN 2"/>
    <property type="match status" value="1"/>
</dbReference>
<sequence>MASTVHHNSHQALLLRPLPTPSRHPRLSFSPRPAGLRSFFPASGCRLGTHGVALAEPEFVPLQEEEEEEEDARFVVVTFYKFVPLFDPHAEVARHLNFLQGRDIHGRIYLNEKGINAQYSGPHKDAVAYADWVKKHHQFSDMLVQTSPAVTGHAFPRLKLRYKPSLVQEKFLALCFKIQSRSLYVLVTSLQIQKLIHGDDLPQFCPQSPEGEALFAWVEGLGARGCADEAQTVVGGARVGVKVALVTVDGSREGRAACRKAPIVRTGREGITGARNVVGWAEPATAAWGSWAMGEGLVALRSRRRELEEERRPRWGWGRWWRLGVSYTRLGKKACATSWGMSRDGGEAATLEGGSLHLPLLDPNMRATPLTPSEWKERLEARTCLDVSSGETSGRGLLLLDVRNDYEWDVGHFEGAQRPNVDCFRSTSFGLSGETDPLNGVDKERTDILMYCTGGIRCDVYSTILRKKGFRNLYTLEGGVSNYLKVEGPAGWVGNLFVFDGRLSLPPATFNEEEDEEEQQENKRCCGWCAEELCGCCCSDCKVAPRLRPLLPGHQRYLKWHVYRDGRTDDENKLYGFVDDDSSGL</sequence>
<dbReference type="PANTHER" id="PTHR43268:SF3">
    <property type="entry name" value="RHODANESE-LIKE DOMAIN-CONTAINING PROTEIN 7-RELATED"/>
    <property type="match status" value="1"/>
</dbReference>
<dbReference type="eggNOG" id="ENOG502QPZW">
    <property type="taxonomic scope" value="Eukaryota"/>
</dbReference>
<dbReference type="CDD" id="cd01518">
    <property type="entry name" value="RHOD_YceA"/>
    <property type="match status" value="1"/>
</dbReference>
<dbReference type="SMR" id="A0A1D6LCP2"/>
<evidence type="ECO:0000313" key="1">
    <source>
        <dbReference type="EMBL" id="ONM11822.1"/>
    </source>
</evidence>
<dbReference type="InterPro" id="IPR001763">
    <property type="entry name" value="Rhodanese-like_dom"/>
</dbReference>
<dbReference type="SUPFAM" id="SSF52821">
    <property type="entry name" value="Rhodanese/Cell cycle control phosphatase"/>
    <property type="match status" value="1"/>
</dbReference>
<dbReference type="Pfam" id="PF00581">
    <property type="entry name" value="Rhodanese"/>
    <property type="match status" value="1"/>
</dbReference>
<gene>
    <name evidence="1" type="ORF">ZEAMMB73_Zm00001d034932</name>
</gene>
<dbReference type="PROSITE" id="PS50206">
    <property type="entry name" value="RHODANESE_3"/>
    <property type="match status" value="1"/>
</dbReference>
<dbReference type="OMA" id="VHRNCAN"/>
<dbReference type="SMART" id="SM00450">
    <property type="entry name" value="RHOD"/>
    <property type="match status" value="1"/>
</dbReference>
<reference evidence="1" key="1">
    <citation type="submission" date="2015-12" db="EMBL/GenBank/DDBJ databases">
        <title>Update maize B73 reference genome by single molecule sequencing technologies.</title>
        <authorList>
            <consortium name="Maize Genome Sequencing Project"/>
            <person name="Ware D."/>
        </authorList>
    </citation>
    <scope>NUCLEOTIDE SEQUENCE [LARGE SCALE GENOMIC DNA]</scope>
    <source>
        <tissue evidence="1">Seedling</tissue>
    </source>
</reference>
<name>A0A1D6LCP2_MAIZE</name>
<dbReference type="Gene3D" id="3.40.250.10">
    <property type="entry name" value="Rhodanese-like domain"/>
    <property type="match status" value="1"/>
</dbReference>
<dbReference type="IntAct" id="A0A1D6LCP2">
    <property type="interactions" value="1"/>
</dbReference>
<dbReference type="InterPro" id="IPR036873">
    <property type="entry name" value="Rhodanese-like_dom_sf"/>
</dbReference>
<organism evidence="1">
    <name type="scientific">Zea mays</name>
    <name type="common">Maize</name>
    <dbReference type="NCBI Taxonomy" id="4577"/>
    <lineage>
        <taxon>Eukaryota</taxon>
        <taxon>Viridiplantae</taxon>
        <taxon>Streptophyta</taxon>
        <taxon>Embryophyta</taxon>
        <taxon>Tracheophyta</taxon>
        <taxon>Spermatophyta</taxon>
        <taxon>Magnoliopsida</taxon>
        <taxon>Liliopsida</taxon>
        <taxon>Poales</taxon>
        <taxon>Poaceae</taxon>
        <taxon>PACMAD clade</taxon>
        <taxon>Panicoideae</taxon>
        <taxon>Andropogonodae</taxon>
        <taxon>Andropogoneae</taxon>
        <taxon>Tripsacinae</taxon>
        <taxon>Zea</taxon>
    </lineage>
</organism>
<proteinExistence type="predicted"/>
<dbReference type="InterPro" id="IPR040503">
    <property type="entry name" value="TRHO_N"/>
</dbReference>
<dbReference type="InterPro" id="IPR020936">
    <property type="entry name" value="TrhO"/>
</dbReference>
<dbReference type="Pfam" id="PF17773">
    <property type="entry name" value="UPF0176_N"/>
    <property type="match status" value="1"/>
</dbReference>
<accession>A0A1D6LCP2</accession>
<dbReference type="InParanoid" id="A0A1D6LCP2"/>
<dbReference type="FunCoup" id="A0A1D6LCP2">
    <property type="interactions" value="372"/>
</dbReference>
<dbReference type="EMBL" id="CM007647">
    <property type="protein sequence ID" value="ONM11822.1"/>
    <property type="molecule type" value="Genomic_DNA"/>
</dbReference>
<dbReference type="STRING" id="4577.A0A1D6LCP2"/>
<dbReference type="Gene3D" id="3.30.70.100">
    <property type="match status" value="1"/>
</dbReference>
<dbReference type="ExpressionAtlas" id="A0A1D6LCP2">
    <property type="expression patterns" value="baseline and differential"/>
</dbReference>